<dbReference type="Proteomes" id="UP000023152">
    <property type="component" value="Unassembled WGS sequence"/>
</dbReference>
<sequence>MIHLSDEKWKHLEIEEGDEIECYYSINESSTVTIHDIQFPEMYSKGISVFAYMSKFKNGNKGGLLESWMAPNTRETDVTHSAVWFFIFVNCNRQFAHFCFALFYLDLNRRKMRAIPLSGSAMQALKAFNDANQASNKRSCCIYFIFLFV</sequence>
<evidence type="ECO:0000313" key="2">
    <source>
        <dbReference type="Proteomes" id="UP000023152"/>
    </source>
</evidence>
<name>X6M3N9_RETFI</name>
<accession>X6M3N9</accession>
<comment type="caution">
    <text evidence="1">The sequence shown here is derived from an EMBL/GenBank/DDBJ whole genome shotgun (WGS) entry which is preliminary data.</text>
</comment>
<dbReference type="AlphaFoldDB" id="X6M3N9"/>
<organism evidence="1 2">
    <name type="scientific">Reticulomyxa filosa</name>
    <dbReference type="NCBI Taxonomy" id="46433"/>
    <lineage>
        <taxon>Eukaryota</taxon>
        <taxon>Sar</taxon>
        <taxon>Rhizaria</taxon>
        <taxon>Retaria</taxon>
        <taxon>Foraminifera</taxon>
        <taxon>Monothalamids</taxon>
        <taxon>Reticulomyxidae</taxon>
        <taxon>Reticulomyxa</taxon>
    </lineage>
</organism>
<proteinExistence type="predicted"/>
<gene>
    <name evidence="1" type="ORF">RFI_29751</name>
</gene>
<reference evidence="1 2" key="1">
    <citation type="journal article" date="2013" name="Curr. Biol.">
        <title>The Genome of the Foraminiferan Reticulomyxa filosa.</title>
        <authorList>
            <person name="Glockner G."/>
            <person name="Hulsmann N."/>
            <person name="Schleicher M."/>
            <person name="Noegel A.A."/>
            <person name="Eichinger L."/>
            <person name="Gallinger C."/>
            <person name="Pawlowski J."/>
            <person name="Sierra R."/>
            <person name="Euteneuer U."/>
            <person name="Pillet L."/>
            <person name="Moustafa A."/>
            <person name="Platzer M."/>
            <person name="Groth M."/>
            <person name="Szafranski K."/>
            <person name="Schliwa M."/>
        </authorList>
    </citation>
    <scope>NUCLEOTIDE SEQUENCE [LARGE SCALE GENOMIC DNA]</scope>
</reference>
<protein>
    <submittedName>
        <fullName evidence="1">Uncharacterized protein</fullName>
    </submittedName>
</protein>
<evidence type="ECO:0000313" key="1">
    <source>
        <dbReference type="EMBL" id="ETO07640.1"/>
    </source>
</evidence>
<dbReference type="EMBL" id="ASPP01025911">
    <property type="protein sequence ID" value="ETO07640.1"/>
    <property type="molecule type" value="Genomic_DNA"/>
</dbReference>
<keyword evidence="2" id="KW-1185">Reference proteome</keyword>